<dbReference type="RefSeq" id="WP_344293179.1">
    <property type="nucleotide sequence ID" value="NZ_BAAAPF010000259.1"/>
</dbReference>
<dbReference type="Pfam" id="PF11209">
    <property type="entry name" value="LmeA"/>
    <property type="match status" value="1"/>
</dbReference>
<evidence type="ECO:0000313" key="2">
    <source>
        <dbReference type="EMBL" id="GAA1499786.1"/>
    </source>
</evidence>
<organism evidence="2 3">
    <name type="scientific">Streptomyces synnematoformans</name>
    <dbReference type="NCBI Taxonomy" id="415721"/>
    <lineage>
        <taxon>Bacteria</taxon>
        <taxon>Bacillati</taxon>
        <taxon>Actinomycetota</taxon>
        <taxon>Actinomycetes</taxon>
        <taxon>Kitasatosporales</taxon>
        <taxon>Streptomycetaceae</taxon>
        <taxon>Streptomyces</taxon>
    </lineage>
</organism>
<keyword evidence="3" id="KW-1185">Reference proteome</keyword>
<evidence type="ECO:0000256" key="1">
    <source>
        <dbReference type="SAM" id="MobiDB-lite"/>
    </source>
</evidence>
<dbReference type="InterPro" id="IPR021373">
    <property type="entry name" value="DUF2993"/>
</dbReference>
<comment type="caution">
    <text evidence="2">The sequence shown here is derived from an EMBL/GenBank/DDBJ whole genome shotgun (WGS) entry which is preliminary data.</text>
</comment>
<dbReference type="EMBL" id="BAAAPF010000259">
    <property type="protein sequence ID" value="GAA1499786.1"/>
    <property type="molecule type" value="Genomic_DNA"/>
</dbReference>
<evidence type="ECO:0000313" key="3">
    <source>
        <dbReference type="Proteomes" id="UP001500443"/>
    </source>
</evidence>
<sequence>MRALRITAVVLVVLGVLAVAADRIALRLAESDAADRIEKEYGLSKRPEIDIKGFPFLTQVMSREFEAVDVRIDGIDAVGSGGRKLRLDGVRGELAGVRIEGDDWDRATADRADGTVTITYADISAALPVVEVSYGGRDAAGDDKVRATVGASFLGQRLEESLFGEVSVVDGDTIRLRATDVDNLRGVPGLEDFVRDRMDYNWTVEDLPPGIRLTDVEVTKDGIVVTGGGEDVELGDERSARNSAARPDPASVG</sequence>
<dbReference type="Proteomes" id="UP001500443">
    <property type="component" value="Unassembled WGS sequence"/>
</dbReference>
<reference evidence="2 3" key="1">
    <citation type="journal article" date="2019" name="Int. J. Syst. Evol. Microbiol.">
        <title>The Global Catalogue of Microorganisms (GCM) 10K type strain sequencing project: providing services to taxonomists for standard genome sequencing and annotation.</title>
        <authorList>
            <consortium name="The Broad Institute Genomics Platform"/>
            <consortium name="The Broad Institute Genome Sequencing Center for Infectious Disease"/>
            <person name="Wu L."/>
            <person name="Ma J."/>
        </authorList>
    </citation>
    <scope>NUCLEOTIDE SEQUENCE [LARGE SCALE GENOMIC DNA]</scope>
    <source>
        <strain evidence="2 3">JCM 15481</strain>
    </source>
</reference>
<feature type="region of interest" description="Disordered" evidence="1">
    <location>
        <begin position="227"/>
        <end position="253"/>
    </location>
</feature>
<proteinExistence type="predicted"/>
<gene>
    <name evidence="2" type="ORF">GCM10009802_54180</name>
</gene>
<name>A0ABN1ZJC9_9ACTN</name>
<protein>
    <submittedName>
        <fullName evidence="2">DUF2993 domain-containing protein</fullName>
    </submittedName>
</protein>
<accession>A0ABN1ZJC9</accession>